<name>A0ABW1ZU03_9GAMM</name>
<keyword evidence="2" id="KW-1185">Reference proteome</keyword>
<evidence type="ECO:0000313" key="1">
    <source>
        <dbReference type="EMBL" id="MFC6669225.1"/>
    </source>
</evidence>
<dbReference type="NCBIfam" id="NF040576">
    <property type="entry name" value="T2SS_GspM_XpsM"/>
    <property type="match status" value="1"/>
</dbReference>
<protein>
    <submittedName>
        <fullName evidence="1">Type II secretion system protein GspM</fullName>
    </submittedName>
</protein>
<accession>A0ABW1ZU03</accession>
<comment type="caution">
    <text evidence="1">The sequence shown here is derived from an EMBL/GenBank/DDBJ whole genome shotgun (WGS) entry which is preliminary data.</text>
</comment>
<dbReference type="Proteomes" id="UP001596422">
    <property type="component" value="Unassembled WGS sequence"/>
</dbReference>
<dbReference type="RefSeq" id="WP_379907801.1">
    <property type="nucleotide sequence ID" value="NZ_JBHSWE010000001.1"/>
</dbReference>
<gene>
    <name evidence="1" type="primary">gspM</name>
    <name evidence="1" type="ORF">ACFQDL_03250</name>
</gene>
<dbReference type="Pfam" id="PF10741">
    <property type="entry name" value="T2SSM_b"/>
    <property type="match status" value="1"/>
</dbReference>
<sequence length="201" mass="22444">MKPMSPQRSRLLAVGLLIIAVLLLILYVIQPLVGSFLAYGERIETLENQLAIYRRLAEGLEADEARLVQLQAANPVTDLYLPESKPALAAAHLQQYLHQLVGRNGGQVISTQILSREEEGPLQAISIQVHMRGELEDLVDLFYNIESGKPALFAENVTVLANPRRQTRVSRRNNRRVQVQSVPALDIRFDLTGYAGKEQVP</sequence>
<dbReference type="EMBL" id="JBHSWE010000001">
    <property type="protein sequence ID" value="MFC6669225.1"/>
    <property type="molecule type" value="Genomic_DNA"/>
</dbReference>
<dbReference type="InterPro" id="IPR034756">
    <property type="entry name" value="T2SSM_b"/>
</dbReference>
<organism evidence="1 2">
    <name type="scientific">Marinobacterium aestuariivivens</name>
    <dbReference type="NCBI Taxonomy" id="1698799"/>
    <lineage>
        <taxon>Bacteria</taxon>
        <taxon>Pseudomonadati</taxon>
        <taxon>Pseudomonadota</taxon>
        <taxon>Gammaproteobacteria</taxon>
        <taxon>Oceanospirillales</taxon>
        <taxon>Oceanospirillaceae</taxon>
        <taxon>Marinobacterium</taxon>
    </lineage>
</organism>
<reference evidence="2" key="1">
    <citation type="journal article" date="2019" name="Int. J. Syst. Evol. Microbiol.">
        <title>The Global Catalogue of Microorganisms (GCM) 10K type strain sequencing project: providing services to taxonomists for standard genome sequencing and annotation.</title>
        <authorList>
            <consortium name="The Broad Institute Genomics Platform"/>
            <consortium name="The Broad Institute Genome Sequencing Center for Infectious Disease"/>
            <person name="Wu L."/>
            <person name="Ma J."/>
        </authorList>
    </citation>
    <scope>NUCLEOTIDE SEQUENCE [LARGE SCALE GENOMIC DNA]</scope>
    <source>
        <strain evidence="2">NBRC 111756</strain>
    </source>
</reference>
<proteinExistence type="predicted"/>
<evidence type="ECO:0000313" key="2">
    <source>
        <dbReference type="Proteomes" id="UP001596422"/>
    </source>
</evidence>